<evidence type="ECO:0000313" key="1">
    <source>
        <dbReference type="Proteomes" id="UP000887577"/>
    </source>
</evidence>
<organism evidence="1 2">
    <name type="scientific">Panagrolaimus superbus</name>
    <dbReference type="NCBI Taxonomy" id="310955"/>
    <lineage>
        <taxon>Eukaryota</taxon>
        <taxon>Metazoa</taxon>
        <taxon>Ecdysozoa</taxon>
        <taxon>Nematoda</taxon>
        <taxon>Chromadorea</taxon>
        <taxon>Rhabditida</taxon>
        <taxon>Tylenchina</taxon>
        <taxon>Panagrolaimomorpha</taxon>
        <taxon>Panagrolaimoidea</taxon>
        <taxon>Panagrolaimidae</taxon>
        <taxon>Panagrolaimus</taxon>
    </lineage>
</organism>
<reference evidence="2" key="1">
    <citation type="submission" date="2022-11" db="UniProtKB">
        <authorList>
            <consortium name="WormBaseParasite"/>
        </authorList>
    </citation>
    <scope>IDENTIFICATION</scope>
</reference>
<dbReference type="WBParaSite" id="PSU_v2.g21553.t1">
    <property type="protein sequence ID" value="PSU_v2.g21553.t1"/>
    <property type="gene ID" value="PSU_v2.g21553"/>
</dbReference>
<sequence>MDLHNQNKPRDPYAFPGGAGRQICVKTNLFDIKFDKRRSIGKFEVIASQKTREGKINVVQSRKLFPLFKTNYATELRDYEVVEGYPTEHGIIVYTVPSYPHDTFPERQDQQNRSIKIKADFRGDVQIDEWQNFDNELRRFLKRAALQSIAQ</sequence>
<evidence type="ECO:0000313" key="2">
    <source>
        <dbReference type="WBParaSite" id="PSU_v2.g21553.t1"/>
    </source>
</evidence>
<proteinExistence type="predicted"/>
<accession>A0A914YQ15</accession>
<name>A0A914YQ15_9BILA</name>
<keyword evidence="1" id="KW-1185">Reference proteome</keyword>
<protein>
    <submittedName>
        <fullName evidence="2">Uncharacterized protein</fullName>
    </submittedName>
</protein>
<dbReference type="AlphaFoldDB" id="A0A914YQ15"/>
<dbReference type="Proteomes" id="UP000887577">
    <property type="component" value="Unplaced"/>
</dbReference>